<proteinExistence type="predicted"/>
<evidence type="ECO:0000313" key="3">
    <source>
        <dbReference type="EMBL" id="QSD63231.1"/>
    </source>
</evidence>
<dbReference type="InterPro" id="IPR018878">
    <property type="entry name" value="ORF6C_dom"/>
</dbReference>
<feature type="domain" description="KilA-N DNA-binding" evidence="1">
    <location>
        <begin position="5"/>
        <end position="90"/>
    </location>
</feature>
<evidence type="ECO:0000313" key="4">
    <source>
        <dbReference type="Proteomes" id="UP000663552"/>
    </source>
</evidence>
<dbReference type="Pfam" id="PF10543">
    <property type="entry name" value="ORF6N"/>
    <property type="match status" value="1"/>
</dbReference>
<dbReference type="RefSeq" id="WP_031298611.1">
    <property type="nucleotide sequence ID" value="NZ_CP032148.2"/>
</dbReference>
<evidence type="ECO:0000259" key="2">
    <source>
        <dbReference type="Pfam" id="PF10552"/>
    </source>
</evidence>
<evidence type="ECO:0000259" key="1">
    <source>
        <dbReference type="Pfam" id="PF10543"/>
    </source>
</evidence>
<dbReference type="Pfam" id="PF10552">
    <property type="entry name" value="ORF6C"/>
    <property type="match status" value="1"/>
</dbReference>
<gene>
    <name evidence="3" type="ORF">LL1196_1610</name>
</gene>
<dbReference type="AlphaFoldDB" id="A0A896TB32"/>
<reference evidence="3" key="1">
    <citation type="journal article" date="2020" name="Mol. Microbiol.">
        <title>The CWPS Rubik's cube: Linking diversity of cell wall polysaccharide structures with the encoded biosynthetic machinery of selected Lactococcus lactis strains.</title>
        <authorList>
            <person name="Mahony J."/>
            <person name="Frantzen C."/>
            <person name="Vinogradov E."/>
            <person name="Sadovskaya I."/>
            <person name="Theodorou I."/>
            <person name="Kelleher P."/>
            <person name="Chapot-Chartier M.P."/>
            <person name="Cambillau C."/>
            <person name="Holo H."/>
            <person name="van Sinderen D."/>
        </authorList>
    </citation>
    <scope>NUCLEOTIDE SEQUENCE</scope>
    <source>
        <strain evidence="3">1196</strain>
    </source>
</reference>
<dbReference type="InterPro" id="IPR018873">
    <property type="entry name" value="KilA-N_DNA-bd_domain"/>
</dbReference>
<sequence length="247" mass="28446">MNELQITELNGQRVLTTQQIADGYGTKKRTIVDNFGNNKSRFKEGKHFFLLDGEELKKFKDNNENFGVVGNRAPKLYLWTEKGALLHAKSLGTDEAWDMYDILVDTYFKVQEEKQLPQTPEQQIALLAQGNVNLNKKVEQIENSVLDLTDRFGLPSNKAKVLQKKVASKVYMFTGGKYSNAHKKLGAKVFREFYKDLNNRFDVVKYSDIPLSRYDEATEYLDMWQPSFNTTLEIRGLNSQTSFDFEA</sequence>
<feature type="domain" description="ORF6C" evidence="2">
    <location>
        <begin position="123"/>
        <end position="234"/>
    </location>
</feature>
<dbReference type="EMBL" id="CP032148">
    <property type="protein sequence ID" value="QSD63231.1"/>
    <property type="molecule type" value="Genomic_DNA"/>
</dbReference>
<name>A0A896TB32_LACLC</name>
<accession>A0A896TB32</accession>
<organism evidence="3 4">
    <name type="scientific">Lactococcus lactis subsp. cremoris</name>
    <name type="common">Streptococcus cremoris</name>
    <dbReference type="NCBI Taxonomy" id="1359"/>
    <lineage>
        <taxon>Bacteria</taxon>
        <taxon>Bacillati</taxon>
        <taxon>Bacillota</taxon>
        <taxon>Bacilli</taxon>
        <taxon>Lactobacillales</taxon>
        <taxon>Streptococcaceae</taxon>
        <taxon>Lactococcus</taxon>
    </lineage>
</organism>
<protein>
    <submittedName>
        <fullName evidence="3">Phage anti-repressor protein</fullName>
    </submittedName>
</protein>
<dbReference type="Proteomes" id="UP000663552">
    <property type="component" value="Chromosome"/>
</dbReference>